<feature type="active site" description="Proton donor" evidence="8">
    <location>
        <position position="373"/>
    </location>
</feature>
<feature type="binding site" evidence="6">
    <location>
        <position position="260"/>
    </location>
    <ligand>
        <name>pyridoxal 5'-phosphate</name>
        <dbReference type="ChEBI" id="CHEBI:597326"/>
    </ligand>
</feature>
<feature type="binding site" evidence="6">
    <location>
        <position position="374"/>
    </location>
    <ligand>
        <name>substrate</name>
    </ligand>
</feature>
<dbReference type="Gene3D" id="3.20.20.10">
    <property type="entry name" value="Alanine racemase"/>
    <property type="match status" value="1"/>
</dbReference>
<dbReference type="SUPFAM" id="SSF50621">
    <property type="entry name" value="Alanine racemase C-terminal domain-like"/>
    <property type="match status" value="1"/>
</dbReference>
<comment type="pathway">
    <text evidence="6 9">Amino-acid biosynthesis; L-lysine biosynthesis via DAP pathway; L-lysine from DL-2,6-diaminopimelate: step 1/1.</text>
</comment>
<comment type="function">
    <text evidence="6">Specifically catalyzes the decarboxylation of meso-diaminopimelate (meso-DAP) to L-lysine.</text>
</comment>
<gene>
    <name evidence="6 11" type="primary">lysA</name>
    <name evidence="11" type="ORF">I7412_02450</name>
</gene>
<comment type="catalytic activity">
    <reaction evidence="6 9">
        <text>meso-2,6-diaminopimelate + H(+) = L-lysine + CO2</text>
        <dbReference type="Rhea" id="RHEA:15101"/>
        <dbReference type="ChEBI" id="CHEBI:15378"/>
        <dbReference type="ChEBI" id="CHEBI:16526"/>
        <dbReference type="ChEBI" id="CHEBI:32551"/>
        <dbReference type="ChEBI" id="CHEBI:57791"/>
        <dbReference type="EC" id="4.1.1.20"/>
    </reaction>
</comment>
<dbReference type="PANTHER" id="PTHR43727">
    <property type="entry name" value="DIAMINOPIMELATE DECARBOXYLASE"/>
    <property type="match status" value="1"/>
</dbReference>
<evidence type="ECO:0000256" key="4">
    <source>
        <dbReference type="ARBA" id="ARBA00023154"/>
    </source>
</evidence>
<proteinExistence type="inferred from homology"/>
<accession>A0A937UNB4</accession>
<evidence type="ECO:0000259" key="10">
    <source>
        <dbReference type="Pfam" id="PF02784"/>
    </source>
</evidence>
<dbReference type="CDD" id="cd06828">
    <property type="entry name" value="PLPDE_III_DapDC"/>
    <property type="match status" value="1"/>
</dbReference>
<dbReference type="GO" id="GO:0030170">
    <property type="term" value="F:pyridoxal phosphate binding"/>
    <property type="evidence" value="ECO:0007669"/>
    <property type="project" value="UniProtKB-UniRule"/>
</dbReference>
<dbReference type="NCBIfam" id="TIGR01048">
    <property type="entry name" value="lysA"/>
    <property type="match status" value="1"/>
</dbReference>
<keyword evidence="6" id="KW-0028">Amino-acid biosynthesis</keyword>
<dbReference type="PRINTS" id="PR01181">
    <property type="entry name" value="DAPDCRBXLASE"/>
</dbReference>
<dbReference type="InterPro" id="IPR022653">
    <property type="entry name" value="De-COase2_pyr-phos_BS"/>
</dbReference>
<feature type="binding site" evidence="6">
    <location>
        <position position="346"/>
    </location>
    <ligand>
        <name>substrate</name>
    </ligand>
</feature>
<dbReference type="GO" id="GO:0009089">
    <property type="term" value="P:lysine biosynthetic process via diaminopimelate"/>
    <property type="evidence" value="ECO:0007669"/>
    <property type="project" value="UniProtKB-UniRule"/>
</dbReference>
<dbReference type="Gene3D" id="2.40.37.10">
    <property type="entry name" value="Lyase, Ornithine Decarboxylase, Chain A, domain 1"/>
    <property type="match status" value="1"/>
</dbReference>
<dbReference type="InterPro" id="IPR000183">
    <property type="entry name" value="Orn/DAP/Arg_de-COase"/>
</dbReference>
<dbReference type="Pfam" id="PF02784">
    <property type="entry name" value="Orn_Arg_deC_N"/>
    <property type="match status" value="1"/>
</dbReference>
<evidence type="ECO:0000313" key="11">
    <source>
        <dbReference type="EMBL" id="MBL7626055.1"/>
    </source>
</evidence>
<evidence type="ECO:0000256" key="9">
    <source>
        <dbReference type="RuleBase" id="RU003738"/>
    </source>
</evidence>
<dbReference type="Proteomes" id="UP000604475">
    <property type="component" value="Unassembled WGS sequence"/>
</dbReference>
<dbReference type="PRINTS" id="PR01179">
    <property type="entry name" value="ODADCRBXLASE"/>
</dbReference>
<evidence type="ECO:0000256" key="3">
    <source>
        <dbReference type="ARBA" id="ARBA00022898"/>
    </source>
</evidence>
<keyword evidence="3 6" id="KW-0663">Pyridoxal phosphate</keyword>
<evidence type="ECO:0000256" key="8">
    <source>
        <dbReference type="PIRSR" id="PIRSR600183-50"/>
    </source>
</evidence>
<keyword evidence="4 6" id="KW-0457">Lysine biosynthesis</keyword>
<keyword evidence="2 6" id="KW-0210">Decarboxylase</keyword>
<keyword evidence="5 6" id="KW-0456">Lyase</keyword>
<dbReference type="RefSeq" id="WP_203001769.1">
    <property type="nucleotide sequence ID" value="NZ_JADWYU010000146.1"/>
</dbReference>
<feature type="binding site" evidence="6">
    <location>
        <position position="342"/>
    </location>
    <ligand>
        <name>substrate</name>
    </ligand>
</feature>
<evidence type="ECO:0000256" key="2">
    <source>
        <dbReference type="ARBA" id="ARBA00022793"/>
    </source>
</evidence>
<evidence type="ECO:0000256" key="1">
    <source>
        <dbReference type="ARBA" id="ARBA00001933"/>
    </source>
</evidence>
<dbReference type="InterPro" id="IPR009006">
    <property type="entry name" value="Ala_racemase/Decarboxylase_C"/>
</dbReference>
<dbReference type="HAMAP" id="MF_02120">
    <property type="entry name" value="LysA"/>
    <property type="match status" value="1"/>
</dbReference>
<evidence type="ECO:0000256" key="7">
    <source>
        <dbReference type="NCBIfam" id="TIGR01048"/>
    </source>
</evidence>
<organism evidence="11 12">
    <name type="scientific">Frankia nepalensis</name>
    <dbReference type="NCBI Taxonomy" id="1836974"/>
    <lineage>
        <taxon>Bacteria</taxon>
        <taxon>Bacillati</taxon>
        <taxon>Actinomycetota</taxon>
        <taxon>Actinomycetes</taxon>
        <taxon>Frankiales</taxon>
        <taxon>Frankiaceae</taxon>
        <taxon>Frankia</taxon>
    </lineage>
</organism>
<name>A0A937UNB4_9ACTN</name>
<feature type="modified residue" description="N6-(pyridoxal phosphate)lysine" evidence="6 8">
    <location>
        <position position="82"/>
    </location>
</feature>
<dbReference type="SUPFAM" id="SSF51419">
    <property type="entry name" value="PLP-binding barrel"/>
    <property type="match status" value="1"/>
</dbReference>
<reference evidence="11" key="1">
    <citation type="submission" date="2020-12" db="EMBL/GenBank/DDBJ databases">
        <title>Genomic characterization of non-nitrogen-fixing Frankia strains.</title>
        <authorList>
            <person name="Carlos-Shanley C."/>
            <person name="Guerra T."/>
            <person name="Hahn D."/>
        </authorList>
    </citation>
    <scope>NUCLEOTIDE SEQUENCE</scope>
    <source>
        <strain evidence="11">CN6</strain>
    </source>
</reference>
<dbReference type="EC" id="4.1.1.20" evidence="6 7"/>
<feature type="binding site" evidence="6">
    <location>
        <position position="305"/>
    </location>
    <ligand>
        <name>substrate</name>
    </ligand>
</feature>
<feature type="binding site" evidence="6">
    <location>
        <begin position="302"/>
        <end position="305"/>
    </location>
    <ligand>
        <name>pyridoxal 5'-phosphate</name>
        <dbReference type="ChEBI" id="CHEBI:597326"/>
    </ligand>
</feature>
<dbReference type="GO" id="GO:0008836">
    <property type="term" value="F:diaminopimelate decarboxylase activity"/>
    <property type="evidence" value="ECO:0007669"/>
    <property type="project" value="UniProtKB-UniRule"/>
</dbReference>
<dbReference type="InterPro" id="IPR029066">
    <property type="entry name" value="PLP-binding_barrel"/>
</dbReference>
<feature type="binding site" evidence="6">
    <location>
        <position position="403"/>
    </location>
    <ligand>
        <name>substrate</name>
    </ligand>
</feature>
<feature type="domain" description="Orn/DAP/Arg decarboxylase 2 N-terminal" evidence="10">
    <location>
        <begin position="61"/>
        <end position="309"/>
    </location>
</feature>
<keyword evidence="12" id="KW-1185">Reference proteome</keyword>
<feature type="binding site" evidence="6">
    <location>
        <position position="403"/>
    </location>
    <ligand>
        <name>pyridoxal 5'-phosphate</name>
        <dbReference type="ChEBI" id="CHEBI:597326"/>
    </ligand>
</feature>
<evidence type="ECO:0000256" key="6">
    <source>
        <dbReference type="HAMAP-Rule" id="MF_02120"/>
    </source>
</evidence>
<evidence type="ECO:0000256" key="5">
    <source>
        <dbReference type="ARBA" id="ARBA00023239"/>
    </source>
</evidence>
<dbReference type="EMBL" id="JAEACQ010000122">
    <property type="protein sequence ID" value="MBL7626055.1"/>
    <property type="molecule type" value="Genomic_DNA"/>
</dbReference>
<comment type="similarity">
    <text evidence="6">Belongs to the Orn/Lys/Arg decarboxylase class-II family. LysA subfamily.</text>
</comment>
<dbReference type="PROSITE" id="PS00878">
    <property type="entry name" value="ODR_DC_2_1"/>
    <property type="match status" value="1"/>
</dbReference>
<protein>
    <recommendedName>
        <fullName evidence="6 7">Diaminopimelate decarboxylase</fullName>
        <shortName evidence="6">DAP decarboxylase</shortName>
        <shortName evidence="6">DAPDC</shortName>
        <ecNumber evidence="6 7">4.1.1.20</ecNumber>
    </recommendedName>
</protein>
<dbReference type="InterPro" id="IPR022644">
    <property type="entry name" value="De-COase2_N"/>
</dbReference>
<dbReference type="PANTHER" id="PTHR43727:SF2">
    <property type="entry name" value="GROUP IV DECARBOXYLASE"/>
    <property type="match status" value="1"/>
</dbReference>
<sequence>MTLGELIPSLRTSLRSKLASGVWPDSAVLGTDGEMRVAGVPMTTVAARFGTPAYVLDEEGFRRKCREYRAALPGVEVCYAGKALLTRAVAAWVAQEGLSLDVCSAGELAVARSVDFPADRLVLHGNAKTTEDLKAALDYPVGRIVVDSADEIRRLGLLAHDQRVLLRVTPGVDGHTHQAINTGVEDQKFGFSLASGAAADAVGQILAQPGLRLVGLHCHVGSQITRVGLLEEATRRMIGLLAAVRDRHGVTLSQLNVGGGHAVRYLPGDDGFDLAGFAHRLSGALAYECERHRLPVPRLTIEPGRALVARAGLTLYRVVTVKHVPGVRTFVAVDGGMSDNPRPALYGARYTIDLIGRPRLAAARPVTVVGRHCEAGDVLARDVPLPGDVQAGDLLAVACTGAYHHSLASTYNLVGRPPLVAVADGEARLLVRRETDEDLLARDTGL</sequence>
<dbReference type="AlphaFoldDB" id="A0A937UNB4"/>
<dbReference type="FunFam" id="3.20.20.10:FF:000003">
    <property type="entry name" value="Diaminopimelate decarboxylase"/>
    <property type="match status" value="1"/>
</dbReference>
<evidence type="ECO:0000313" key="12">
    <source>
        <dbReference type="Proteomes" id="UP000604475"/>
    </source>
</evidence>
<dbReference type="InterPro" id="IPR002986">
    <property type="entry name" value="DAP_deCOOHase_LysA"/>
</dbReference>
<comment type="cofactor">
    <cofactor evidence="1 6 8 9">
        <name>pyridoxal 5'-phosphate</name>
        <dbReference type="ChEBI" id="CHEBI:597326"/>
    </cofactor>
</comment>
<comment type="subunit">
    <text evidence="6">Homodimer.</text>
</comment>
<comment type="caution">
    <text evidence="11">The sequence shown here is derived from an EMBL/GenBank/DDBJ whole genome shotgun (WGS) entry which is preliminary data.</text>
</comment>